<accession>A0A0P6X900</accession>
<evidence type="ECO:0000313" key="2">
    <source>
        <dbReference type="EMBL" id="KPL71659.1"/>
    </source>
</evidence>
<reference evidence="2 3" key="1">
    <citation type="submission" date="2015-07" db="EMBL/GenBank/DDBJ databases">
        <title>Genome sequence of Leptolinea tardivitalis DSM 16556.</title>
        <authorList>
            <person name="Hemp J."/>
            <person name="Ward L.M."/>
            <person name="Pace L.A."/>
            <person name="Fischer W.W."/>
        </authorList>
    </citation>
    <scope>NUCLEOTIDE SEQUENCE [LARGE SCALE GENOMIC DNA]</scope>
    <source>
        <strain evidence="2 3">YMTK-2</strain>
    </source>
</reference>
<comment type="caution">
    <text evidence="2">The sequence shown here is derived from an EMBL/GenBank/DDBJ whole genome shotgun (WGS) entry which is preliminary data.</text>
</comment>
<feature type="domain" description="PatA-like N-terminal" evidence="1">
    <location>
        <begin position="4"/>
        <end position="159"/>
    </location>
</feature>
<organism evidence="2 3">
    <name type="scientific">Leptolinea tardivitalis</name>
    <dbReference type="NCBI Taxonomy" id="229920"/>
    <lineage>
        <taxon>Bacteria</taxon>
        <taxon>Bacillati</taxon>
        <taxon>Chloroflexota</taxon>
        <taxon>Anaerolineae</taxon>
        <taxon>Anaerolineales</taxon>
        <taxon>Anaerolineaceae</taxon>
        <taxon>Leptolinea</taxon>
    </lineage>
</organism>
<name>A0A0P6X900_9CHLR</name>
<dbReference type="EMBL" id="LGCK01000010">
    <property type="protein sequence ID" value="KPL71659.1"/>
    <property type="molecule type" value="Genomic_DNA"/>
</dbReference>
<keyword evidence="3" id="KW-1185">Reference proteome</keyword>
<gene>
    <name evidence="2" type="ORF">ADM99_09285</name>
</gene>
<dbReference type="STRING" id="229920.ADM99_09285"/>
<dbReference type="PANTHER" id="PTHR36304:SF4">
    <property type="entry name" value="DUF4388 DOMAIN-CONTAINING PROTEIN"/>
    <property type="match status" value="1"/>
</dbReference>
<dbReference type="RefSeq" id="WP_062531942.1">
    <property type="nucleotide sequence ID" value="NZ_BBYA01000001.1"/>
</dbReference>
<dbReference type="InterPro" id="IPR025497">
    <property type="entry name" value="PatA-like_N"/>
</dbReference>
<evidence type="ECO:0000259" key="1">
    <source>
        <dbReference type="Pfam" id="PF14332"/>
    </source>
</evidence>
<dbReference type="Proteomes" id="UP000050430">
    <property type="component" value="Unassembled WGS sequence"/>
</dbReference>
<dbReference type="PANTHER" id="PTHR36304">
    <property type="entry name" value="DOMAIN GTPASE-ACTIVATING PROTEIN, PUTATIVE-RELATED-RELATED"/>
    <property type="match status" value="1"/>
</dbReference>
<proteinExistence type="predicted"/>
<dbReference type="Pfam" id="PF14332">
    <property type="entry name" value="DUF4388"/>
    <property type="match status" value="1"/>
</dbReference>
<evidence type="ECO:0000313" key="3">
    <source>
        <dbReference type="Proteomes" id="UP000050430"/>
    </source>
</evidence>
<protein>
    <recommendedName>
        <fullName evidence="1">PatA-like N-terminal domain-containing protein</fullName>
    </recommendedName>
</protein>
<sequence length="271" mass="31065">MALQGNLRDFPFAQLLNLVNLARKTGMLEIIQKGETAHVYFRDGRLACALMANEDSSLASVLYQNQRISPNLYRAIKNKGGAIWDKELGLQLINAGFVSRETILNSLQQHHVSVIRRLFTWQEGVFRFIPNEPPPEDKIALNMELENLIMEGSRHIQEMEILMDELPNLDVSLKFSERPENNLRKVNLTVEEWKVVSFVNPKNSIRQIAQATSMDDLQIRRVVYGLLQAGLVEVLKTEQARQLPQTQLLPNQSKDEQRSLVNRLITRIRGL</sequence>
<dbReference type="OrthoDB" id="148348at2"/>
<dbReference type="AlphaFoldDB" id="A0A0P6X900"/>